<dbReference type="SMART" id="SM00547">
    <property type="entry name" value="ZnF_RBZ"/>
    <property type="match status" value="2"/>
</dbReference>
<evidence type="ECO:0000256" key="1">
    <source>
        <dbReference type="ARBA" id="ARBA00004123"/>
    </source>
</evidence>
<keyword evidence="5" id="KW-0694">RNA-binding</keyword>
<dbReference type="PROSITE" id="PS50199">
    <property type="entry name" value="ZF_RANBP2_2"/>
    <property type="match status" value="2"/>
</dbReference>
<feature type="domain" description="RanBP2-type" evidence="8">
    <location>
        <begin position="15"/>
        <end position="44"/>
    </location>
</feature>
<dbReference type="Proteomes" id="UP001178507">
    <property type="component" value="Unassembled WGS sequence"/>
</dbReference>
<keyword evidence="3 7" id="KW-0863">Zinc-finger</keyword>
<dbReference type="InterPro" id="IPR034870">
    <property type="entry name" value="TET_fam"/>
</dbReference>
<evidence type="ECO:0000313" key="9">
    <source>
        <dbReference type="EMBL" id="CAJ1410864.1"/>
    </source>
</evidence>
<evidence type="ECO:0000256" key="5">
    <source>
        <dbReference type="ARBA" id="ARBA00022884"/>
    </source>
</evidence>
<dbReference type="InterPro" id="IPR001876">
    <property type="entry name" value="Znf_RanBP2"/>
</dbReference>
<dbReference type="Gene3D" id="4.10.1060.10">
    <property type="entry name" value="Zinc finger, RanBP2-type"/>
    <property type="match status" value="2"/>
</dbReference>
<dbReference type="GO" id="GO:0003723">
    <property type="term" value="F:RNA binding"/>
    <property type="evidence" value="ECO:0007669"/>
    <property type="project" value="UniProtKB-KW"/>
</dbReference>
<keyword evidence="6" id="KW-0539">Nucleus</keyword>
<comment type="subcellular location">
    <subcellularLocation>
        <location evidence="1">Nucleus</location>
    </subcellularLocation>
</comment>
<dbReference type="GO" id="GO:0006355">
    <property type="term" value="P:regulation of DNA-templated transcription"/>
    <property type="evidence" value="ECO:0007669"/>
    <property type="project" value="InterPro"/>
</dbReference>
<dbReference type="EMBL" id="CAUJNA010003843">
    <property type="protein sequence ID" value="CAJ1410864.1"/>
    <property type="molecule type" value="Genomic_DNA"/>
</dbReference>
<dbReference type="GO" id="GO:0008270">
    <property type="term" value="F:zinc ion binding"/>
    <property type="evidence" value="ECO:0007669"/>
    <property type="project" value="UniProtKB-KW"/>
</dbReference>
<dbReference type="Pfam" id="PF00641">
    <property type="entry name" value="Zn_ribbon_RanBP"/>
    <property type="match status" value="1"/>
</dbReference>
<feature type="domain" description="RanBP2-type" evidence="8">
    <location>
        <begin position="71"/>
        <end position="100"/>
    </location>
</feature>
<gene>
    <name evidence="9" type="ORF">EVOR1521_LOCUS31594</name>
</gene>
<dbReference type="GO" id="GO:0005634">
    <property type="term" value="C:nucleus"/>
    <property type="evidence" value="ECO:0007669"/>
    <property type="project" value="UniProtKB-SubCell"/>
</dbReference>
<sequence>MPAEKQATMANDKARPGDWTCPGCGDLQFARNQACRRCGVAKPTLQSMGQAAATFYPGGVGAGSPNGQEMKSGDWICPNCGDLVFARNSHCRRCDTARPDFEPARLPWLPWLSRLSGVLPLVAGLPAAET</sequence>
<organism evidence="9 10">
    <name type="scientific">Effrenium voratum</name>
    <dbReference type="NCBI Taxonomy" id="2562239"/>
    <lineage>
        <taxon>Eukaryota</taxon>
        <taxon>Sar</taxon>
        <taxon>Alveolata</taxon>
        <taxon>Dinophyceae</taxon>
        <taxon>Suessiales</taxon>
        <taxon>Symbiodiniaceae</taxon>
        <taxon>Effrenium</taxon>
    </lineage>
</organism>
<evidence type="ECO:0000256" key="2">
    <source>
        <dbReference type="ARBA" id="ARBA00022723"/>
    </source>
</evidence>
<evidence type="ECO:0000256" key="4">
    <source>
        <dbReference type="ARBA" id="ARBA00022833"/>
    </source>
</evidence>
<keyword evidence="2" id="KW-0479">Metal-binding</keyword>
<reference evidence="9" key="1">
    <citation type="submission" date="2023-08" db="EMBL/GenBank/DDBJ databases">
        <authorList>
            <person name="Chen Y."/>
            <person name="Shah S."/>
            <person name="Dougan E. K."/>
            <person name="Thang M."/>
            <person name="Chan C."/>
        </authorList>
    </citation>
    <scope>NUCLEOTIDE SEQUENCE</scope>
</reference>
<evidence type="ECO:0000256" key="7">
    <source>
        <dbReference type="PROSITE-ProRule" id="PRU00322"/>
    </source>
</evidence>
<comment type="caution">
    <text evidence="9">The sequence shown here is derived from an EMBL/GenBank/DDBJ whole genome shotgun (WGS) entry which is preliminary data.</text>
</comment>
<evidence type="ECO:0000313" key="10">
    <source>
        <dbReference type="Proteomes" id="UP001178507"/>
    </source>
</evidence>
<dbReference type="Pfam" id="PF20864">
    <property type="entry name" value="Zn_ribbon_TEX13"/>
    <property type="match status" value="1"/>
</dbReference>
<dbReference type="PANTHER" id="PTHR23238">
    <property type="entry name" value="RNA BINDING PROTEIN"/>
    <property type="match status" value="1"/>
</dbReference>
<keyword evidence="10" id="KW-1185">Reference proteome</keyword>
<dbReference type="AlphaFoldDB" id="A0AA36JSE7"/>
<proteinExistence type="predicted"/>
<keyword evidence="4" id="KW-0862">Zinc</keyword>
<name>A0AA36JSE7_9DINO</name>
<dbReference type="SUPFAM" id="SSF90209">
    <property type="entry name" value="Ran binding protein zinc finger-like"/>
    <property type="match status" value="2"/>
</dbReference>
<evidence type="ECO:0000256" key="3">
    <source>
        <dbReference type="ARBA" id="ARBA00022771"/>
    </source>
</evidence>
<dbReference type="InterPro" id="IPR036443">
    <property type="entry name" value="Znf_RanBP2_sf"/>
</dbReference>
<evidence type="ECO:0000259" key="8">
    <source>
        <dbReference type="PROSITE" id="PS50199"/>
    </source>
</evidence>
<accession>A0AA36JSE7</accession>
<dbReference type="InterPro" id="IPR049534">
    <property type="entry name" value="TEX13A/C/D_Znf"/>
</dbReference>
<protein>
    <recommendedName>
        <fullName evidence="8">RanBP2-type domain-containing protein</fullName>
    </recommendedName>
</protein>
<evidence type="ECO:0000256" key="6">
    <source>
        <dbReference type="ARBA" id="ARBA00023242"/>
    </source>
</evidence>